<dbReference type="EMBL" id="VIWO01000002">
    <property type="protein sequence ID" value="TWF42709.1"/>
    <property type="molecule type" value="Genomic_DNA"/>
</dbReference>
<evidence type="ECO:0000256" key="3">
    <source>
        <dbReference type="ARBA" id="ARBA00023027"/>
    </source>
</evidence>
<dbReference type="AlphaFoldDB" id="A0A561PX72"/>
<evidence type="ECO:0000256" key="5">
    <source>
        <dbReference type="HAMAP-Rule" id="MF_00299"/>
    </source>
</evidence>
<evidence type="ECO:0000313" key="7">
    <source>
        <dbReference type="Proteomes" id="UP000320811"/>
    </source>
</evidence>
<accession>A0A561PX72</accession>
<reference evidence="6 7" key="1">
    <citation type="submission" date="2019-06" db="EMBL/GenBank/DDBJ databases">
        <title>Sorghum-associated microbial communities from plants grown in Nebraska, USA.</title>
        <authorList>
            <person name="Schachtman D."/>
        </authorList>
    </citation>
    <scope>NUCLEOTIDE SEQUENCE [LARGE SCALE GENOMIC DNA]</scope>
    <source>
        <strain evidence="6 7">1209</strain>
    </source>
</reference>
<keyword evidence="7" id="KW-1185">Reference proteome</keyword>
<dbReference type="EC" id="2.7.1.-" evidence="5"/>
<dbReference type="Pfam" id="PF01885">
    <property type="entry name" value="PTS_2-RNA"/>
    <property type="match status" value="1"/>
</dbReference>
<evidence type="ECO:0000256" key="1">
    <source>
        <dbReference type="ARBA" id="ARBA00009836"/>
    </source>
</evidence>
<comment type="caution">
    <text evidence="6">The sequence shown here is derived from an EMBL/GenBank/DDBJ whole genome shotgun (WGS) entry which is preliminary data.</text>
</comment>
<dbReference type="SUPFAM" id="SSF56399">
    <property type="entry name" value="ADP-ribosylation"/>
    <property type="match status" value="1"/>
</dbReference>
<comment type="similarity">
    <text evidence="1 5">Belongs to the KptA/TPT1 family.</text>
</comment>
<organism evidence="6 7">
    <name type="scientific">Chitinophaga polysaccharea</name>
    <dbReference type="NCBI Taxonomy" id="1293035"/>
    <lineage>
        <taxon>Bacteria</taxon>
        <taxon>Pseudomonadati</taxon>
        <taxon>Bacteroidota</taxon>
        <taxon>Chitinophagia</taxon>
        <taxon>Chitinophagales</taxon>
        <taxon>Chitinophagaceae</taxon>
        <taxon>Chitinophaga</taxon>
    </lineage>
</organism>
<dbReference type="HAMAP" id="MF_00299">
    <property type="entry name" value="KptA"/>
    <property type="match status" value="1"/>
</dbReference>
<dbReference type="Proteomes" id="UP000320811">
    <property type="component" value="Unassembled WGS sequence"/>
</dbReference>
<dbReference type="PANTHER" id="PTHR12684:SF2">
    <property type="entry name" value="TRNA 2'-PHOSPHOTRANSFERASE 1"/>
    <property type="match status" value="1"/>
</dbReference>
<name>A0A561PX72_9BACT</name>
<sequence>MTPKAISKLLSLILRHNPDKVQLPLDAHGWADVATLLQQCKAHGFHFSRTELESMVAENDKQRFAFNEDKTRIRASQGHSLSLNISLDLPPATPPEYLYHGTVGKFVQQIRNTGIQKVSRQHVHLSEDLGTAQKVGSRRGIPLILTIRSGQMHRDGWVFYLSANGVWLTDEVPPKYIQ</sequence>
<evidence type="ECO:0000256" key="2">
    <source>
        <dbReference type="ARBA" id="ARBA00022679"/>
    </source>
</evidence>
<dbReference type="Gene3D" id="3.20.170.30">
    <property type="match status" value="1"/>
</dbReference>
<dbReference type="GO" id="GO:0003950">
    <property type="term" value="F:NAD+ poly-ADP-ribosyltransferase activity"/>
    <property type="evidence" value="ECO:0007669"/>
    <property type="project" value="InterPro"/>
</dbReference>
<dbReference type="RefSeq" id="WP_186452381.1">
    <property type="nucleotide sequence ID" value="NZ_VIWO01000002.1"/>
</dbReference>
<dbReference type="PANTHER" id="PTHR12684">
    <property type="entry name" value="PUTATIVE PHOSPHOTRANSFERASE"/>
    <property type="match status" value="1"/>
</dbReference>
<dbReference type="NCBIfam" id="NF002014">
    <property type="entry name" value="PRK00819.1-4"/>
    <property type="match status" value="1"/>
</dbReference>
<dbReference type="InterPro" id="IPR042081">
    <property type="entry name" value="RNA_2'-PTrans_C"/>
</dbReference>
<evidence type="ECO:0000313" key="6">
    <source>
        <dbReference type="EMBL" id="TWF42709.1"/>
    </source>
</evidence>
<gene>
    <name evidence="5" type="primary">kptA</name>
    <name evidence="6" type="ORF">FHW36_102470</name>
</gene>
<dbReference type="InterPro" id="IPR002745">
    <property type="entry name" value="Ptrans_KptA/Tpt1"/>
</dbReference>
<dbReference type="InterPro" id="IPR042080">
    <property type="entry name" value="RNA_2'-PTrans_N"/>
</dbReference>
<keyword evidence="3 5" id="KW-0520">NAD</keyword>
<dbReference type="GO" id="GO:0000215">
    <property type="term" value="F:tRNA 2'-phosphotransferase activity"/>
    <property type="evidence" value="ECO:0007669"/>
    <property type="project" value="TreeGrafter"/>
</dbReference>
<protein>
    <recommendedName>
        <fullName evidence="5">Probable RNA 2'-phosphotransferase</fullName>
        <ecNumber evidence="5">2.7.1.-</ecNumber>
    </recommendedName>
</protein>
<dbReference type="InterPro" id="IPR022928">
    <property type="entry name" value="RNA_2'-PTrans_KptA"/>
</dbReference>
<comment type="function">
    <text evidence="4 5">Removes the 2'-phosphate from RNA via an intermediate in which the phosphate is ADP-ribosylated by NAD followed by a presumed transesterification to release the RNA and generate ADP-ribose 1''-2''-cyclic phosphate (APPR&gt;P). May function as an ADP-ribosylase.</text>
</comment>
<proteinExistence type="inferred from homology"/>
<evidence type="ECO:0000256" key="4">
    <source>
        <dbReference type="ARBA" id="ARBA00025212"/>
    </source>
</evidence>
<dbReference type="Gene3D" id="1.10.10.970">
    <property type="entry name" value="RNA 2'-phosphotransferase, Tpt1/KptA family, N-terminal domain"/>
    <property type="match status" value="1"/>
</dbReference>
<dbReference type="GO" id="GO:0006388">
    <property type="term" value="P:tRNA splicing, via endonucleolytic cleavage and ligation"/>
    <property type="evidence" value="ECO:0007669"/>
    <property type="project" value="UniProtKB-UniRule"/>
</dbReference>
<keyword evidence="2 5" id="KW-0808">Transferase</keyword>